<keyword evidence="2" id="KW-1185">Reference proteome</keyword>
<dbReference type="Proteomes" id="UP000037696">
    <property type="component" value="Unassembled WGS sequence"/>
</dbReference>
<dbReference type="AlphaFoldDB" id="A0A0M8PJ89"/>
<organism evidence="1 2">
    <name type="scientific">Penicillium nordicum</name>
    <dbReference type="NCBI Taxonomy" id="229535"/>
    <lineage>
        <taxon>Eukaryota</taxon>
        <taxon>Fungi</taxon>
        <taxon>Dikarya</taxon>
        <taxon>Ascomycota</taxon>
        <taxon>Pezizomycotina</taxon>
        <taxon>Eurotiomycetes</taxon>
        <taxon>Eurotiomycetidae</taxon>
        <taxon>Eurotiales</taxon>
        <taxon>Aspergillaceae</taxon>
        <taxon>Penicillium</taxon>
    </lineage>
</organism>
<gene>
    <name evidence="1" type="ORF">ACN38_g206</name>
</gene>
<dbReference type="OrthoDB" id="10399738at2759"/>
<name>A0A0M8PJ89_9EURO</name>
<dbReference type="EMBL" id="LHQQ01000002">
    <property type="protein sequence ID" value="KOS48800.1"/>
    <property type="molecule type" value="Genomic_DNA"/>
</dbReference>
<protein>
    <submittedName>
        <fullName evidence="1">Uncharacterized protein</fullName>
    </submittedName>
</protein>
<evidence type="ECO:0000313" key="1">
    <source>
        <dbReference type="EMBL" id="KOS48800.1"/>
    </source>
</evidence>
<reference evidence="1 2" key="1">
    <citation type="submission" date="2015-08" db="EMBL/GenBank/DDBJ databases">
        <title>Genome sequencing of Penicillium nordicum.</title>
        <authorList>
            <person name="Nguyen H.D."/>
            <person name="Seifert K.A."/>
        </authorList>
    </citation>
    <scope>NUCLEOTIDE SEQUENCE [LARGE SCALE GENOMIC DNA]</scope>
    <source>
        <strain evidence="1 2">DAOMC 185683</strain>
    </source>
</reference>
<comment type="caution">
    <text evidence="1">The sequence shown here is derived from an EMBL/GenBank/DDBJ whole genome shotgun (WGS) entry which is preliminary data.</text>
</comment>
<evidence type="ECO:0000313" key="2">
    <source>
        <dbReference type="Proteomes" id="UP000037696"/>
    </source>
</evidence>
<proteinExistence type="predicted"/>
<accession>A0A0M8PJ89</accession>
<sequence length="70" mass="8076">MGCPSFRVQSSLIKHDGLLDRGCTRWLCRHALRLEIAPYKKGNINAPATLEYLHRPDGNCRTEWNTPRLQ</sequence>